<dbReference type="KEGG" id="cvr:CHLNCDRAFT_57467"/>
<dbReference type="Proteomes" id="UP000008141">
    <property type="component" value="Unassembled WGS sequence"/>
</dbReference>
<dbReference type="OMA" id="TICQEAN"/>
<dbReference type="GO" id="GO:0005930">
    <property type="term" value="C:axoneme"/>
    <property type="evidence" value="ECO:0007669"/>
    <property type="project" value="UniProtKB-SubCell"/>
</dbReference>
<dbReference type="Pfam" id="PF00560">
    <property type="entry name" value="LRR_1"/>
    <property type="match status" value="2"/>
</dbReference>
<evidence type="ECO:0000313" key="5">
    <source>
        <dbReference type="EMBL" id="EFN56508.1"/>
    </source>
</evidence>
<dbReference type="AlphaFoldDB" id="E1ZBX5"/>
<keyword evidence="3" id="KW-0472">Membrane</keyword>
<dbReference type="InParanoid" id="E1ZBX5"/>
<protein>
    <recommendedName>
        <fullName evidence="7">Leucine-rich repeat-containing N-terminal plant-type domain-containing protein</fullName>
    </recommendedName>
</protein>
<feature type="region of interest" description="Disordered" evidence="2">
    <location>
        <begin position="471"/>
        <end position="490"/>
    </location>
</feature>
<feature type="transmembrane region" description="Helical" evidence="3">
    <location>
        <begin position="440"/>
        <end position="461"/>
    </location>
</feature>
<dbReference type="OrthoDB" id="512971at2759"/>
<keyword evidence="6" id="KW-1185">Reference proteome</keyword>
<evidence type="ECO:0000256" key="4">
    <source>
        <dbReference type="SAM" id="SignalP"/>
    </source>
</evidence>
<feature type="signal peptide" evidence="4">
    <location>
        <begin position="1"/>
        <end position="23"/>
    </location>
</feature>
<feature type="compositionally biased region" description="Low complexity" evidence="2">
    <location>
        <begin position="510"/>
        <end position="524"/>
    </location>
</feature>
<feature type="compositionally biased region" description="Pro residues" evidence="2">
    <location>
        <begin position="525"/>
        <end position="535"/>
    </location>
</feature>
<dbReference type="InterPro" id="IPR050994">
    <property type="entry name" value="At_inactive_RLKs"/>
</dbReference>
<keyword evidence="4" id="KW-0732">Signal</keyword>
<feature type="region of interest" description="Disordered" evidence="2">
    <location>
        <begin position="609"/>
        <end position="637"/>
    </location>
</feature>
<dbReference type="EMBL" id="GL433841">
    <property type="protein sequence ID" value="EFN56508.1"/>
    <property type="molecule type" value="Genomic_DNA"/>
</dbReference>
<sequence length="674" mass="69282">MGRRKAALPLLLLLALGVGQARGFPWESDGVALLAQKQAISNWPDFAAANGITGWQDLATVCWEWTGVNCTDDRVTSLTLRCRGADGCSTTAVGALSPDLSNITMLQTLMLNNLSLTGTLPNTWGDPNVFRQLTTLAVNYTNIAGALPASWANPMAFPKLSYLDLGNNQFTGGLPESWGSFTAFKRLARLFLDNNALSGTLPADWGTKTLMNLNTLVLSDNRFVGTLPATWCGPGIFSQLATLHLGQNNLTGTLPGACAQLGALNNLSNLGVSKNDLTGSLPPEWGQTPGFLAYLTKLDVGGNKLKGTLPAQWGSEGAFPALAILSAEGNQLTGTLPPEWGDVSTSAMKNLTELNLSGNNLTGTIPASWGTPGALNLTSGELDLDDTLLCGPVPADLQPTVCTGNSNPCSSEGSLGECPPAAAPAPAAAEEASSSSSVPIGAIVGGVAGGLALCLLAFLALRPGKGWLRRRKVKGQQPGDGKVDSLMGSNPAEANIDSFVTISTDGKVGSSQYASSPPSSAIGPPLLPSSAPPGPSTLTGAGAASAKGGVYPPLLPSTTPPPGGWAPANAGGGPSGSQSISLHSADTDPLLSYIASSLASIQQHHVASTAGATANTSRTSRESQDPSHPAGGGSRHLPDEMQQWEVTWDDIKLLHPIGRGSFGWVSDCCVRASR</sequence>
<dbReference type="Gene3D" id="3.80.10.10">
    <property type="entry name" value="Ribonuclease Inhibitor"/>
    <property type="match status" value="3"/>
</dbReference>
<accession>E1ZBX5</accession>
<organism evidence="6">
    <name type="scientific">Chlorella variabilis</name>
    <name type="common">Green alga</name>
    <dbReference type="NCBI Taxonomy" id="554065"/>
    <lineage>
        <taxon>Eukaryota</taxon>
        <taxon>Viridiplantae</taxon>
        <taxon>Chlorophyta</taxon>
        <taxon>core chlorophytes</taxon>
        <taxon>Trebouxiophyceae</taxon>
        <taxon>Chlorellales</taxon>
        <taxon>Chlorellaceae</taxon>
        <taxon>Chlorella clade</taxon>
        <taxon>Chlorella</taxon>
    </lineage>
</organism>
<dbReference type="STRING" id="554065.E1ZBX5"/>
<keyword evidence="3" id="KW-0812">Transmembrane</keyword>
<dbReference type="GeneID" id="17356256"/>
<dbReference type="eggNOG" id="ENOG502QTCQ">
    <property type="taxonomic scope" value="Eukaryota"/>
</dbReference>
<proteinExistence type="predicted"/>
<comment type="subcellular location">
    <subcellularLocation>
        <location evidence="1">Cytoplasm</location>
        <location evidence="1">Cytoskeleton</location>
        <location evidence="1">Cilium axoneme</location>
    </subcellularLocation>
</comment>
<gene>
    <name evidence="5" type="ORF">CHLNCDRAFT_57467</name>
</gene>
<keyword evidence="3" id="KW-1133">Transmembrane helix</keyword>
<reference evidence="5 6" key="1">
    <citation type="journal article" date="2010" name="Plant Cell">
        <title>The Chlorella variabilis NC64A genome reveals adaptation to photosymbiosis, coevolution with viruses, and cryptic sex.</title>
        <authorList>
            <person name="Blanc G."/>
            <person name="Duncan G."/>
            <person name="Agarkova I."/>
            <person name="Borodovsky M."/>
            <person name="Gurnon J."/>
            <person name="Kuo A."/>
            <person name="Lindquist E."/>
            <person name="Lucas S."/>
            <person name="Pangilinan J."/>
            <person name="Polle J."/>
            <person name="Salamov A."/>
            <person name="Terry A."/>
            <person name="Yamada T."/>
            <person name="Dunigan D.D."/>
            <person name="Grigoriev I.V."/>
            <person name="Claverie J.M."/>
            <person name="Van Etten J.L."/>
        </authorList>
    </citation>
    <scope>NUCLEOTIDE SEQUENCE [LARGE SCALE GENOMIC DNA]</scope>
    <source>
        <strain evidence="5 6">NC64A</strain>
    </source>
</reference>
<feature type="region of interest" description="Disordered" evidence="2">
    <location>
        <begin position="508"/>
        <end position="583"/>
    </location>
</feature>
<feature type="compositionally biased region" description="Polar residues" evidence="2">
    <location>
        <begin position="609"/>
        <end position="618"/>
    </location>
</feature>
<feature type="chain" id="PRO_5003156303" description="Leucine-rich repeat-containing N-terminal plant-type domain-containing protein" evidence="4">
    <location>
        <begin position="24"/>
        <end position="674"/>
    </location>
</feature>
<evidence type="ECO:0000256" key="3">
    <source>
        <dbReference type="SAM" id="Phobius"/>
    </source>
</evidence>
<evidence type="ECO:0000313" key="6">
    <source>
        <dbReference type="Proteomes" id="UP000008141"/>
    </source>
</evidence>
<feature type="compositionally biased region" description="Pro residues" evidence="2">
    <location>
        <begin position="553"/>
        <end position="564"/>
    </location>
</feature>
<dbReference type="RefSeq" id="XP_005848610.1">
    <property type="nucleotide sequence ID" value="XM_005848548.1"/>
</dbReference>
<dbReference type="PANTHER" id="PTHR48010:SF58">
    <property type="entry name" value="RECEPTOR PROTEIN KINASE-LIKE PROTEIN ZAR1"/>
    <property type="match status" value="1"/>
</dbReference>
<evidence type="ECO:0008006" key="7">
    <source>
        <dbReference type="Google" id="ProtNLM"/>
    </source>
</evidence>
<evidence type="ECO:0000256" key="1">
    <source>
        <dbReference type="ARBA" id="ARBA00004430"/>
    </source>
</evidence>
<dbReference type="SUPFAM" id="SSF52058">
    <property type="entry name" value="L domain-like"/>
    <property type="match status" value="1"/>
</dbReference>
<name>E1ZBX5_CHLVA</name>
<dbReference type="PANTHER" id="PTHR48010">
    <property type="entry name" value="OS05G0588300 PROTEIN"/>
    <property type="match status" value="1"/>
</dbReference>
<dbReference type="InterPro" id="IPR001611">
    <property type="entry name" value="Leu-rich_rpt"/>
</dbReference>
<evidence type="ECO:0000256" key="2">
    <source>
        <dbReference type="SAM" id="MobiDB-lite"/>
    </source>
</evidence>
<dbReference type="InterPro" id="IPR032675">
    <property type="entry name" value="LRR_dom_sf"/>
</dbReference>